<feature type="signal peptide" evidence="1">
    <location>
        <begin position="1"/>
        <end position="23"/>
    </location>
</feature>
<name>A0A147BKB2_IXORI</name>
<evidence type="ECO:0000256" key="1">
    <source>
        <dbReference type="SAM" id="SignalP"/>
    </source>
</evidence>
<sequence length="97" mass="10202">MAGSLNPFLLFIQALLLSCPAHTQVEVGCPTVLMDIVCIDGANASDQSAAFPFVLRDSETSTWQAPGSSTATEGAVSTLLNFHRVGSGLGAPRWQDH</sequence>
<evidence type="ECO:0000313" key="2">
    <source>
        <dbReference type="EMBL" id="JAR91233.1"/>
    </source>
</evidence>
<dbReference type="AlphaFoldDB" id="A0A147BKB2"/>
<organism evidence="2">
    <name type="scientific">Ixodes ricinus</name>
    <name type="common">Common tick</name>
    <name type="synonym">Acarus ricinus</name>
    <dbReference type="NCBI Taxonomy" id="34613"/>
    <lineage>
        <taxon>Eukaryota</taxon>
        <taxon>Metazoa</taxon>
        <taxon>Ecdysozoa</taxon>
        <taxon>Arthropoda</taxon>
        <taxon>Chelicerata</taxon>
        <taxon>Arachnida</taxon>
        <taxon>Acari</taxon>
        <taxon>Parasitiformes</taxon>
        <taxon>Ixodida</taxon>
        <taxon>Ixodoidea</taxon>
        <taxon>Ixodidae</taxon>
        <taxon>Ixodinae</taxon>
        <taxon>Ixodes</taxon>
    </lineage>
</organism>
<accession>A0A147BKB2</accession>
<reference evidence="2" key="1">
    <citation type="journal article" date="2018" name="PLoS Negl. Trop. Dis.">
        <title>Sialome diversity of ticks revealed by RNAseq of single tick salivary glands.</title>
        <authorList>
            <person name="Perner J."/>
            <person name="Kropackova S."/>
            <person name="Kopacek P."/>
            <person name="Ribeiro J.M."/>
        </authorList>
    </citation>
    <scope>NUCLEOTIDE SEQUENCE</scope>
    <source>
        <strain evidence="2">Siblings of single egg batch collected in Ceske Budejovice</strain>
        <tissue evidence="2">Salivary glands</tissue>
    </source>
</reference>
<feature type="chain" id="PRO_5007542686" evidence="1">
    <location>
        <begin position="24"/>
        <end position="97"/>
    </location>
</feature>
<dbReference type="EMBL" id="GEGO01004171">
    <property type="protein sequence ID" value="JAR91233.1"/>
    <property type="molecule type" value="Transcribed_RNA"/>
</dbReference>
<keyword evidence="1" id="KW-0732">Signal</keyword>
<protein>
    <submittedName>
        <fullName evidence="2">Putative secreted protein</fullName>
    </submittedName>
</protein>
<proteinExistence type="predicted"/>